<dbReference type="GO" id="GO:0009231">
    <property type="term" value="P:riboflavin biosynthetic process"/>
    <property type="evidence" value="ECO:0007669"/>
    <property type="project" value="UniProtKB-KW"/>
</dbReference>
<dbReference type="OrthoDB" id="9788537at2"/>
<dbReference type="PANTHER" id="PTHR21098">
    <property type="entry name" value="RIBOFLAVIN SYNTHASE ALPHA CHAIN"/>
    <property type="match status" value="1"/>
</dbReference>
<dbReference type="CDD" id="cd00402">
    <property type="entry name" value="Riboflavin_synthase_like"/>
    <property type="match status" value="1"/>
</dbReference>
<dbReference type="InterPro" id="IPR017938">
    <property type="entry name" value="Riboflavin_synthase-like_b-brl"/>
</dbReference>
<dbReference type="PANTHER" id="PTHR21098:SF12">
    <property type="entry name" value="RIBOFLAVIN SYNTHASE"/>
    <property type="match status" value="1"/>
</dbReference>
<protein>
    <recommendedName>
        <fullName evidence="6 10">Riboflavin synthase</fullName>
        <ecNumber evidence="5 10">2.5.1.9</ecNumber>
    </recommendedName>
</protein>
<proteinExistence type="predicted"/>
<reference evidence="13 14" key="1">
    <citation type="submission" date="2011-08" db="EMBL/GenBank/DDBJ databases">
        <authorList>
            <person name="Weinstock G."/>
            <person name="Sodergren E."/>
            <person name="Clifton S."/>
            <person name="Fulton L."/>
            <person name="Fulton B."/>
            <person name="Courtney L."/>
            <person name="Fronick C."/>
            <person name="Harrison M."/>
            <person name="Strong C."/>
            <person name="Farmer C."/>
            <person name="Delahaunty K."/>
            <person name="Markovic C."/>
            <person name="Hall O."/>
            <person name="Minx P."/>
            <person name="Tomlinson C."/>
            <person name="Mitreva M."/>
            <person name="Hou S."/>
            <person name="Chen J."/>
            <person name="Wollam A."/>
            <person name="Pepin K.H."/>
            <person name="Johnson M."/>
            <person name="Bhonagiri V."/>
            <person name="Zhang X."/>
            <person name="Suruliraj S."/>
            <person name="Warren W."/>
            <person name="Chinwalla A."/>
            <person name="Mardis E.R."/>
            <person name="Wilson R.K."/>
        </authorList>
    </citation>
    <scope>NUCLEOTIDE SEQUENCE [LARGE SCALE GENOMIC DNA]</scope>
    <source>
        <strain evidence="13 14">F0357</strain>
    </source>
</reference>
<feature type="repeat" description="Lumazine-binding" evidence="11">
    <location>
        <begin position="1"/>
        <end position="96"/>
    </location>
</feature>
<comment type="pathway">
    <text evidence="3">Cofactor biosynthesis; riboflavin biosynthesis; riboflavin from 2-hydroxy-3-oxobutyl phosphate and 5-amino-6-(D-ribitylamino)uracil: step 2/2.</text>
</comment>
<dbReference type="Proteomes" id="UP000005481">
    <property type="component" value="Unassembled WGS sequence"/>
</dbReference>
<comment type="subunit">
    <text evidence="4">Homotrimer.</text>
</comment>
<organism evidence="13 14">
    <name type="scientific">Anaeroglobus geminatus F0357</name>
    <dbReference type="NCBI Taxonomy" id="861450"/>
    <lineage>
        <taxon>Bacteria</taxon>
        <taxon>Bacillati</taxon>
        <taxon>Bacillota</taxon>
        <taxon>Negativicutes</taxon>
        <taxon>Veillonellales</taxon>
        <taxon>Veillonellaceae</taxon>
        <taxon>Anaeroglobus</taxon>
    </lineage>
</organism>
<feature type="repeat" description="Lumazine-binding" evidence="11">
    <location>
        <begin position="97"/>
        <end position="193"/>
    </location>
</feature>
<dbReference type="PROSITE" id="PS51177">
    <property type="entry name" value="LUMAZINE_BIND"/>
    <property type="match status" value="2"/>
</dbReference>
<feature type="domain" description="Lumazine-binding" evidence="12">
    <location>
        <begin position="97"/>
        <end position="193"/>
    </location>
</feature>
<dbReference type="NCBIfam" id="NF009566">
    <property type="entry name" value="PRK13020.1"/>
    <property type="match status" value="1"/>
</dbReference>
<keyword evidence="14" id="KW-1185">Reference proteome</keyword>
<evidence type="ECO:0000256" key="8">
    <source>
        <dbReference type="ARBA" id="ARBA00022679"/>
    </source>
</evidence>
<evidence type="ECO:0000256" key="2">
    <source>
        <dbReference type="ARBA" id="ARBA00002803"/>
    </source>
</evidence>
<evidence type="ECO:0000256" key="6">
    <source>
        <dbReference type="ARBA" id="ARBA00013950"/>
    </source>
</evidence>
<dbReference type="Pfam" id="PF00677">
    <property type="entry name" value="Lum_binding"/>
    <property type="match status" value="2"/>
</dbReference>
<dbReference type="GO" id="GO:0004746">
    <property type="term" value="F:riboflavin synthase activity"/>
    <property type="evidence" value="ECO:0007669"/>
    <property type="project" value="UniProtKB-UniRule"/>
</dbReference>
<comment type="caution">
    <text evidence="13">The sequence shown here is derived from an EMBL/GenBank/DDBJ whole genome shotgun (WGS) entry which is preliminary data.</text>
</comment>
<gene>
    <name evidence="13" type="ORF">HMPREF0080_00771</name>
</gene>
<evidence type="ECO:0000256" key="11">
    <source>
        <dbReference type="PROSITE-ProRule" id="PRU00524"/>
    </source>
</evidence>
<evidence type="ECO:0000256" key="10">
    <source>
        <dbReference type="NCBIfam" id="TIGR00187"/>
    </source>
</evidence>
<evidence type="ECO:0000256" key="4">
    <source>
        <dbReference type="ARBA" id="ARBA00011233"/>
    </source>
</evidence>
<dbReference type="EMBL" id="AGCJ01000023">
    <property type="protein sequence ID" value="EHM42226.1"/>
    <property type="molecule type" value="Genomic_DNA"/>
</dbReference>
<comment type="function">
    <text evidence="2">Catalyzes the dismutation of two molecules of 6,7-dimethyl-8-ribityllumazine, resulting in the formation of riboflavin and 5-amino-6-(D-ribitylamino)uracil.</text>
</comment>
<dbReference type="NCBIfam" id="NF006767">
    <property type="entry name" value="PRK09289.1"/>
    <property type="match status" value="1"/>
</dbReference>
<evidence type="ECO:0000313" key="14">
    <source>
        <dbReference type="Proteomes" id="UP000005481"/>
    </source>
</evidence>
<keyword evidence="9" id="KW-0677">Repeat</keyword>
<evidence type="ECO:0000256" key="5">
    <source>
        <dbReference type="ARBA" id="ARBA00012827"/>
    </source>
</evidence>
<dbReference type="PIRSF" id="PIRSF000498">
    <property type="entry name" value="Riboflavin_syn_A"/>
    <property type="match status" value="1"/>
</dbReference>
<evidence type="ECO:0000256" key="1">
    <source>
        <dbReference type="ARBA" id="ARBA00000968"/>
    </source>
</evidence>
<keyword evidence="7" id="KW-0686">Riboflavin biosynthesis</keyword>
<dbReference type="FunFam" id="2.40.30.20:FF:000003">
    <property type="entry name" value="Riboflavin synthase, alpha subunit"/>
    <property type="match status" value="1"/>
</dbReference>
<dbReference type="InterPro" id="IPR001783">
    <property type="entry name" value="Lumazine-bd"/>
</dbReference>
<dbReference type="EC" id="2.5.1.9" evidence="5 10"/>
<sequence length="213" mass="22797">MFTGIIEELGTIGTMDRRPDSMRLTVFADTVLAGTRTGDSIAVNGVCLTVTAMTDASFCADVMHETIRRSSFKDIRSGSRVNLERAVQMGGRMGGHIVSGHIDGTGTISRIDKDGIAQVYHIGAAPELLEYIVEKGSVAIDGISLTVVAVTNREFSVSVIPHTLGNTTLTEKQTGTCVNLETDIVGKYVKKFTGPHEGKSGSLSWDMLLENGF</sequence>
<comment type="catalytic activity">
    <reaction evidence="1">
        <text>2 6,7-dimethyl-8-(1-D-ribityl)lumazine + H(+) = 5-amino-6-(D-ribitylamino)uracil + riboflavin</text>
        <dbReference type="Rhea" id="RHEA:20772"/>
        <dbReference type="ChEBI" id="CHEBI:15378"/>
        <dbReference type="ChEBI" id="CHEBI:15934"/>
        <dbReference type="ChEBI" id="CHEBI:57986"/>
        <dbReference type="ChEBI" id="CHEBI:58201"/>
        <dbReference type="EC" id="2.5.1.9"/>
    </reaction>
</comment>
<evidence type="ECO:0000256" key="9">
    <source>
        <dbReference type="ARBA" id="ARBA00022737"/>
    </source>
</evidence>
<evidence type="ECO:0000313" key="13">
    <source>
        <dbReference type="EMBL" id="EHM42226.1"/>
    </source>
</evidence>
<evidence type="ECO:0000256" key="3">
    <source>
        <dbReference type="ARBA" id="ARBA00004887"/>
    </source>
</evidence>
<dbReference type="AlphaFoldDB" id="G9YGK4"/>
<keyword evidence="8" id="KW-0808">Transferase</keyword>
<dbReference type="InterPro" id="IPR023366">
    <property type="entry name" value="ATP_synth_asu-like_sf"/>
</dbReference>
<dbReference type="InterPro" id="IPR026017">
    <property type="entry name" value="Lumazine-bd_dom"/>
</dbReference>
<dbReference type="NCBIfam" id="TIGR00187">
    <property type="entry name" value="ribE"/>
    <property type="match status" value="1"/>
</dbReference>
<accession>G9YGK4</accession>
<dbReference type="PATRIC" id="fig|861450.3.peg.736"/>
<dbReference type="HOGENOM" id="CLU_034388_2_0_9"/>
<name>G9YGK4_9FIRM</name>
<evidence type="ECO:0000259" key="12">
    <source>
        <dbReference type="PROSITE" id="PS51177"/>
    </source>
</evidence>
<dbReference type="RefSeq" id="WP_006789758.1">
    <property type="nucleotide sequence ID" value="NZ_JH417574.1"/>
</dbReference>
<dbReference type="STRING" id="861450.HMPREF0080_00771"/>
<dbReference type="eggNOG" id="COG0307">
    <property type="taxonomic scope" value="Bacteria"/>
</dbReference>
<feature type="domain" description="Lumazine-binding" evidence="12">
    <location>
        <begin position="1"/>
        <end position="96"/>
    </location>
</feature>
<dbReference type="SUPFAM" id="SSF63380">
    <property type="entry name" value="Riboflavin synthase domain-like"/>
    <property type="match status" value="2"/>
</dbReference>
<dbReference type="FunFam" id="2.40.30.20:FF:000004">
    <property type="entry name" value="Riboflavin synthase, alpha subunit"/>
    <property type="match status" value="1"/>
</dbReference>
<dbReference type="Gene3D" id="2.40.30.20">
    <property type="match status" value="2"/>
</dbReference>
<evidence type="ECO:0000256" key="7">
    <source>
        <dbReference type="ARBA" id="ARBA00022619"/>
    </source>
</evidence>